<sequence length="247" mass="27181">MKDTTNNTFKKTVELKDADVVCGRGGLANKHPGNRILRRICSENKSLYQSTMNPAHKQCLIASILMAIQQHGGRFVSRTKSGLWEEISDKKAKEKTAQLLRESDAPITSMTSKPMTIARTKPVVTMDSSRNDYMTQTEAQLHQPMLIPPEPTLPAQINFNANYTATHHRQVTPDTVSSDDFSFPMQTFVPGTLPLPLPPAPVAPMAPTRAFDDGDLFDLIPLEAAGSYGIESNPEFQDLCHVLSAAC</sequence>
<name>A0AAD2CR08_9STRA</name>
<feature type="domain" description="DUF6824" evidence="1">
    <location>
        <begin position="19"/>
        <end position="102"/>
    </location>
</feature>
<evidence type="ECO:0000313" key="2">
    <source>
        <dbReference type="EMBL" id="CAJ1943267.1"/>
    </source>
</evidence>
<evidence type="ECO:0000259" key="1">
    <source>
        <dbReference type="Pfam" id="PF20710"/>
    </source>
</evidence>
<dbReference type="Proteomes" id="UP001295423">
    <property type="component" value="Unassembled WGS sequence"/>
</dbReference>
<dbReference type="AlphaFoldDB" id="A0AAD2CR08"/>
<dbReference type="InterPro" id="IPR049227">
    <property type="entry name" value="DUF6824"/>
</dbReference>
<organism evidence="2 3">
    <name type="scientific">Cylindrotheca closterium</name>
    <dbReference type="NCBI Taxonomy" id="2856"/>
    <lineage>
        <taxon>Eukaryota</taxon>
        <taxon>Sar</taxon>
        <taxon>Stramenopiles</taxon>
        <taxon>Ochrophyta</taxon>
        <taxon>Bacillariophyta</taxon>
        <taxon>Bacillariophyceae</taxon>
        <taxon>Bacillariophycidae</taxon>
        <taxon>Bacillariales</taxon>
        <taxon>Bacillariaceae</taxon>
        <taxon>Cylindrotheca</taxon>
    </lineage>
</organism>
<reference evidence="2" key="1">
    <citation type="submission" date="2023-08" db="EMBL/GenBank/DDBJ databases">
        <authorList>
            <person name="Audoor S."/>
            <person name="Bilcke G."/>
        </authorList>
    </citation>
    <scope>NUCLEOTIDE SEQUENCE</scope>
</reference>
<gene>
    <name evidence="2" type="ORF">CYCCA115_LOCUS8354</name>
</gene>
<proteinExistence type="predicted"/>
<keyword evidence="3" id="KW-1185">Reference proteome</keyword>
<comment type="caution">
    <text evidence="2">The sequence shown here is derived from an EMBL/GenBank/DDBJ whole genome shotgun (WGS) entry which is preliminary data.</text>
</comment>
<evidence type="ECO:0000313" key="3">
    <source>
        <dbReference type="Proteomes" id="UP001295423"/>
    </source>
</evidence>
<dbReference type="Pfam" id="PF20710">
    <property type="entry name" value="DUF6824"/>
    <property type="match status" value="1"/>
</dbReference>
<protein>
    <recommendedName>
        <fullName evidence="1">DUF6824 domain-containing protein</fullName>
    </recommendedName>
</protein>
<accession>A0AAD2CR08</accession>
<dbReference type="EMBL" id="CAKOGP040001113">
    <property type="protein sequence ID" value="CAJ1943267.1"/>
    <property type="molecule type" value="Genomic_DNA"/>
</dbReference>